<organism evidence="2 3">
    <name type="scientific">Larkinella rosea</name>
    <dbReference type="NCBI Taxonomy" id="2025312"/>
    <lineage>
        <taxon>Bacteria</taxon>
        <taxon>Pseudomonadati</taxon>
        <taxon>Bacteroidota</taxon>
        <taxon>Cytophagia</taxon>
        <taxon>Cytophagales</taxon>
        <taxon>Spirosomataceae</taxon>
        <taxon>Larkinella</taxon>
    </lineage>
</organism>
<comment type="caution">
    <text evidence="2">The sequence shown here is derived from an EMBL/GenBank/DDBJ whole genome shotgun (WGS) entry which is preliminary data.</text>
</comment>
<keyword evidence="3" id="KW-1185">Reference proteome</keyword>
<dbReference type="SMART" id="SM00327">
    <property type="entry name" value="VWA"/>
    <property type="match status" value="1"/>
</dbReference>
<dbReference type="Pfam" id="PF00092">
    <property type="entry name" value="VWA"/>
    <property type="match status" value="1"/>
</dbReference>
<reference evidence="2 3" key="1">
    <citation type="submission" date="2018-11" db="EMBL/GenBank/DDBJ databases">
        <authorList>
            <person name="Zhou Z."/>
            <person name="Wang G."/>
        </authorList>
    </citation>
    <scope>NUCLEOTIDE SEQUENCE [LARGE SCALE GENOMIC DNA]</scope>
    <source>
        <strain evidence="2 3">KCTC52004</strain>
    </source>
</reference>
<dbReference type="InterPro" id="IPR011392">
    <property type="entry name" value="Tellurite-R_TerY"/>
</dbReference>
<dbReference type="InterPro" id="IPR002035">
    <property type="entry name" value="VWF_A"/>
</dbReference>
<dbReference type="OrthoDB" id="9806395at2"/>
<dbReference type="RefSeq" id="WP_124876215.1">
    <property type="nucleotide sequence ID" value="NZ_RQJO01000009.1"/>
</dbReference>
<dbReference type="AlphaFoldDB" id="A0A3P1BLY6"/>
<dbReference type="PIRSF" id="PIRSF020634">
    <property type="entry name" value="TerY_vWA"/>
    <property type="match status" value="1"/>
</dbReference>
<name>A0A3P1BLY6_9BACT</name>
<feature type="domain" description="VWFA" evidence="1">
    <location>
        <begin position="15"/>
        <end position="198"/>
    </location>
</feature>
<dbReference type="InterPro" id="IPR036465">
    <property type="entry name" value="vWFA_dom_sf"/>
</dbReference>
<sequence>MFTGESPDNYEQKCLCVLVLDVSGSMGGEPIRQLNQGLQEFHQEVTKDFLASQRLEVSIVTFGSSVKCIQDPALVGNFEMPTLSISGSTKLVDGVRLAADMVENRKEWYRNTGQNYFRPMIVLITDGEPDGDQDVKGLSTQIRQANDSKKFTFWALGVQGYNHQKLSQICPPNTPPLSLAGYKFSEFFKWLSNSIGIITKSAEGERLLLPPVSGWTQMEM</sequence>
<dbReference type="EMBL" id="RQJO01000009">
    <property type="protein sequence ID" value="RRB02051.1"/>
    <property type="molecule type" value="Genomic_DNA"/>
</dbReference>
<dbReference type="Proteomes" id="UP000271925">
    <property type="component" value="Unassembled WGS sequence"/>
</dbReference>
<dbReference type="Gene3D" id="3.40.50.410">
    <property type="entry name" value="von Willebrand factor, type A domain"/>
    <property type="match status" value="1"/>
</dbReference>
<evidence type="ECO:0000259" key="1">
    <source>
        <dbReference type="PROSITE" id="PS50234"/>
    </source>
</evidence>
<protein>
    <submittedName>
        <fullName evidence="2">VWA domain-containing protein</fullName>
    </submittedName>
</protein>
<proteinExistence type="predicted"/>
<evidence type="ECO:0000313" key="2">
    <source>
        <dbReference type="EMBL" id="RRB02051.1"/>
    </source>
</evidence>
<gene>
    <name evidence="2" type="ORF">EHT25_16300</name>
</gene>
<accession>A0A3P1BLY6</accession>
<dbReference type="SUPFAM" id="SSF53300">
    <property type="entry name" value="vWA-like"/>
    <property type="match status" value="1"/>
</dbReference>
<dbReference type="PROSITE" id="PS50234">
    <property type="entry name" value="VWFA"/>
    <property type="match status" value="1"/>
</dbReference>
<evidence type="ECO:0000313" key="3">
    <source>
        <dbReference type="Proteomes" id="UP000271925"/>
    </source>
</evidence>